<keyword evidence="3" id="KW-1185">Reference proteome</keyword>
<name>A0A7W9EFZ0_9SPHN</name>
<dbReference type="AlphaFoldDB" id="A0A7W9EFZ0"/>
<feature type="domain" description="ApeA N-terminal" evidence="1">
    <location>
        <begin position="15"/>
        <end position="86"/>
    </location>
</feature>
<dbReference type="Pfam" id="PF18862">
    <property type="entry name" value="ApeA_NTD1"/>
    <property type="match status" value="1"/>
</dbReference>
<proteinExistence type="predicted"/>
<evidence type="ECO:0000259" key="1">
    <source>
        <dbReference type="Pfam" id="PF18862"/>
    </source>
</evidence>
<reference evidence="2 3" key="1">
    <citation type="submission" date="2020-08" db="EMBL/GenBank/DDBJ databases">
        <title>Genomic Encyclopedia of Type Strains, Phase IV (KMG-IV): sequencing the most valuable type-strain genomes for metagenomic binning, comparative biology and taxonomic classification.</title>
        <authorList>
            <person name="Goeker M."/>
        </authorList>
    </citation>
    <scope>NUCLEOTIDE SEQUENCE [LARGE SCALE GENOMIC DNA]</scope>
    <source>
        <strain evidence="2 3">DSM 25079</strain>
    </source>
</reference>
<evidence type="ECO:0000313" key="2">
    <source>
        <dbReference type="EMBL" id="MBB5687767.1"/>
    </source>
</evidence>
<gene>
    <name evidence="2" type="ORF">FHS49_003813</name>
</gene>
<dbReference type="EMBL" id="JACIJC010000008">
    <property type="protein sequence ID" value="MBB5687767.1"/>
    <property type="molecule type" value="Genomic_DNA"/>
</dbReference>
<accession>A0A7W9EFZ0</accession>
<protein>
    <recommendedName>
        <fullName evidence="1">ApeA N-terminal domain-containing protein</fullName>
    </recommendedName>
</protein>
<dbReference type="Proteomes" id="UP000549617">
    <property type="component" value="Unassembled WGS sequence"/>
</dbReference>
<comment type="caution">
    <text evidence="2">The sequence shown here is derived from an EMBL/GenBank/DDBJ whole genome shotgun (WGS) entry which is preliminary data.</text>
</comment>
<evidence type="ECO:0000313" key="3">
    <source>
        <dbReference type="Proteomes" id="UP000549617"/>
    </source>
</evidence>
<dbReference type="InterPro" id="IPR041223">
    <property type="entry name" value="ApeA_NTD"/>
</dbReference>
<organism evidence="2 3">
    <name type="scientific">Sphingobium boeckii</name>
    <dbReference type="NCBI Taxonomy" id="1082345"/>
    <lineage>
        <taxon>Bacteria</taxon>
        <taxon>Pseudomonadati</taxon>
        <taxon>Pseudomonadota</taxon>
        <taxon>Alphaproteobacteria</taxon>
        <taxon>Sphingomonadales</taxon>
        <taxon>Sphingomonadaceae</taxon>
        <taxon>Sphingobium</taxon>
    </lineage>
</organism>
<dbReference type="RefSeq" id="WP_184022007.1">
    <property type="nucleotide sequence ID" value="NZ_JACIJC010000008.1"/>
</dbReference>
<sequence>MASPPPGLFDSFIEQGLFWLAGKRDDEVPGTLAYDAENGAVLNLLGIFGKVHEAFARALGGSRDDEAIIHGVTMKGKPVSLLHAHNTNDLADECERR</sequence>